<dbReference type="Proteomes" id="UP000283530">
    <property type="component" value="Unassembled WGS sequence"/>
</dbReference>
<dbReference type="InterPro" id="IPR029058">
    <property type="entry name" value="AB_hydrolase_fold"/>
</dbReference>
<dbReference type="PANTHER" id="PTHR10992">
    <property type="entry name" value="METHYLESTERASE FAMILY MEMBER"/>
    <property type="match status" value="1"/>
</dbReference>
<keyword evidence="4" id="KW-1185">Reference proteome</keyword>
<comment type="caution">
    <text evidence="3">The sequence shown here is derived from an EMBL/GenBank/DDBJ whole genome shotgun (WGS) entry which is preliminary data.</text>
</comment>
<dbReference type="Pfam" id="PF12697">
    <property type="entry name" value="Abhydrolase_6"/>
    <property type="match status" value="1"/>
</dbReference>
<dbReference type="InterPro" id="IPR045889">
    <property type="entry name" value="MES/HNL"/>
</dbReference>
<dbReference type="FunFam" id="3.40.50.1820:FF:000051">
    <property type="entry name" value="(S)-hydroxynitrile lyase"/>
    <property type="match status" value="1"/>
</dbReference>
<dbReference type="GO" id="GO:0009694">
    <property type="term" value="P:jasmonic acid metabolic process"/>
    <property type="evidence" value="ECO:0007669"/>
    <property type="project" value="TreeGrafter"/>
</dbReference>
<dbReference type="GO" id="GO:0009696">
    <property type="term" value="P:salicylic acid metabolic process"/>
    <property type="evidence" value="ECO:0007669"/>
    <property type="project" value="TreeGrafter"/>
</dbReference>
<dbReference type="STRING" id="337451.A0A3S3N9B5"/>
<dbReference type="Gene3D" id="3.40.50.1820">
    <property type="entry name" value="alpha/beta hydrolase"/>
    <property type="match status" value="1"/>
</dbReference>
<evidence type="ECO:0000313" key="4">
    <source>
        <dbReference type="Proteomes" id="UP000283530"/>
    </source>
</evidence>
<evidence type="ECO:0000256" key="1">
    <source>
        <dbReference type="SAM" id="MobiDB-lite"/>
    </source>
</evidence>
<dbReference type="SUPFAM" id="SSF53474">
    <property type="entry name" value="alpha/beta-Hydrolases"/>
    <property type="match status" value="1"/>
</dbReference>
<dbReference type="EMBL" id="QPKB01000004">
    <property type="protein sequence ID" value="RWR83173.1"/>
    <property type="molecule type" value="Genomic_DNA"/>
</dbReference>
<sequence>MEPKQEEEEEEEEAAAEAAAEERRKKQKRDDMNEPKPDTTREAEAETETETSNSDTRRHFVLVHGPCHGGWVWYKLATLLRSAGHRVSAIDLAGCGVDLARIEDLHTFDEHVAPLMEAMASIPEDEKIVAVGHCFGGYALSLAMERFPKRIAAAVFATALMPKQWTSPASTLDEFFQRDHIESLMDCQLSFDQDRENPLASYTYGPKFMATIMYNCCPPEDATLATLLARPSGLYLEDISNETMLSGENYGSVARVYIISKQDKLYTEDYQRWIIETNPPKEVKEIEGSDHMLMLSKPQDLCNCLLEIAETYV</sequence>
<dbReference type="AlphaFoldDB" id="A0A3S3N9B5"/>
<feature type="compositionally biased region" description="Acidic residues" evidence="1">
    <location>
        <begin position="1"/>
        <end position="15"/>
    </location>
</feature>
<dbReference type="PANTHER" id="PTHR10992:SF943">
    <property type="entry name" value="METHYLESTERASE 10"/>
    <property type="match status" value="1"/>
</dbReference>
<gene>
    <name evidence="3" type="ORF">CKAN_01192000</name>
</gene>
<feature type="region of interest" description="Disordered" evidence="1">
    <location>
        <begin position="1"/>
        <end position="55"/>
    </location>
</feature>
<dbReference type="InterPro" id="IPR000073">
    <property type="entry name" value="AB_hydrolase_1"/>
</dbReference>
<evidence type="ECO:0000313" key="3">
    <source>
        <dbReference type="EMBL" id="RWR83173.1"/>
    </source>
</evidence>
<dbReference type="GO" id="GO:0080030">
    <property type="term" value="F:methyl indole-3-acetate esterase activity"/>
    <property type="evidence" value="ECO:0007669"/>
    <property type="project" value="TreeGrafter"/>
</dbReference>
<reference evidence="3 4" key="1">
    <citation type="journal article" date="2019" name="Nat. Plants">
        <title>Stout camphor tree genome fills gaps in understanding of flowering plant genome evolution.</title>
        <authorList>
            <person name="Chaw S.M."/>
            <person name="Liu Y.C."/>
            <person name="Wu Y.W."/>
            <person name="Wang H.Y."/>
            <person name="Lin C.I."/>
            <person name="Wu C.S."/>
            <person name="Ke H.M."/>
            <person name="Chang L.Y."/>
            <person name="Hsu C.Y."/>
            <person name="Yang H.T."/>
            <person name="Sudianto E."/>
            <person name="Hsu M.H."/>
            <person name="Wu K.P."/>
            <person name="Wang L.N."/>
            <person name="Leebens-Mack J.H."/>
            <person name="Tsai I.J."/>
        </authorList>
    </citation>
    <scope>NUCLEOTIDE SEQUENCE [LARGE SCALE GENOMIC DNA]</scope>
    <source>
        <strain evidence="4">cv. Chaw 1501</strain>
        <tissue evidence="3">Young leaves</tissue>
    </source>
</reference>
<dbReference type="GO" id="GO:0080032">
    <property type="term" value="F:methyl jasmonate esterase activity"/>
    <property type="evidence" value="ECO:0007669"/>
    <property type="project" value="TreeGrafter"/>
</dbReference>
<evidence type="ECO:0000259" key="2">
    <source>
        <dbReference type="Pfam" id="PF12697"/>
    </source>
</evidence>
<organism evidence="3 4">
    <name type="scientific">Cinnamomum micranthum f. kanehirae</name>
    <dbReference type="NCBI Taxonomy" id="337451"/>
    <lineage>
        <taxon>Eukaryota</taxon>
        <taxon>Viridiplantae</taxon>
        <taxon>Streptophyta</taxon>
        <taxon>Embryophyta</taxon>
        <taxon>Tracheophyta</taxon>
        <taxon>Spermatophyta</taxon>
        <taxon>Magnoliopsida</taxon>
        <taxon>Magnoliidae</taxon>
        <taxon>Laurales</taxon>
        <taxon>Lauraceae</taxon>
        <taxon>Cinnamomum</taxon>
    </lineage>
</organism>
<feature type="domain" description="AB hydrolase-1" evidence="2">
    <location>
        <begin position="60"/>
        <end position="301"/>
    </location>
</feature>
<feature type="compositionally biased region" description="Basic and acidic residues" evidence="1">
    <location>
        <begin position="20"/>
        <end position="44"/>
    </location>
</feature>
<protein>
    <submittedName>
        <fullName evidence="3">Putative esterase PIR7A</fullName>
    </submittedName>
</protein>
<name>A0A3S3N9B5_9MAGN</name>
<dbReference type="OrthoDB" id="408373at2759"/>
<proteinExistence type="predicted"/>
<dbReference type="GO" id="GO:0080031">
    <property type="term" value="F:methyl salicylate esterase activity"/>
    <property type="evidence" value="ECO:0007669"/>
    <property type="project" value="TreeGrafter"/>
</dbReference>
<accession>A0A3S3N9B5</accession>